<feature type="transmembrane region" description="Helical" evidence="6">
    <location>
        <begin position="7"/>
        <end position="29"/>
    </location>
</feature>
<evidence type="ECO:0000256" key="1">
    <source>
        <dbReference type="ARBA" id="ARBA00004141"/>
    </source>
</evidence>
<dbReference type="PANTHER" id="PTHR31733">
    <property type="entry name" value="RIBONUCLEASE KAPPA"/>
    <property type="match status" value="1"/>
</dbReference>
<keyword evidence="8" id="KW-1185">Reference proteome</keyword>
<dbReference type="InterPro" id="IPR026770">
    <property type="entry name" value="RNase_K"/>
</dbReference>
<dbReference type="InterPro" id="IPR038050">
    <property type="entry name" value="Neuro_actylchol_rec"/>
</dbReference>
<sequence length="381" mass="44965">MANPEELMGKLTIGLTGIMALVFLMGLAANSLPRTATVPNMTIYILTCLSLIVNSALYVLIFPDDPFTKKIVPKRALAAKDKLKRILRNYVERARAQNMFDNYITDVWTRPKQLARSASFTNLTYIKEAVHDYPIKRSDSVSTLAPSLALPQYCRYFYFIFYYCRAQEEEDRKSGILEQKRESLAKLQITSLLLSKRKRFREAQRIVHTVPVYKPHVHNWYNKSYSVARFKDTHDVINRPYRPAIDYVSPLSSHVPYYTFQTRRIFFDEKLRNSQPYLKESQKYLDRYVGARLKADDFANRFAYSAYEWRKPQDHAFNRHFMYDQGVSFFFRAYIEILRFQLSLHKKRGNVTAFTPTGNPVSFYDKQALRRLYKMTGRFYF</sequence>
<dbReference type="GO" id="GO:0016020">
    <property type="term" value="C:membrane"/>
    <property type="evidence" value="ECO:0007669"/>
    <property type="project" value="UniProtKB-SubCell"/>
</dbReference>
<dbReference type="SUPFAM" id="SSF90112">
    <property type="entry name" value="Neurotransmitter-gated ion-channel transmembrane pore"/>
    <property type="match status" value="1"/>
</dbReference>
<evidence type="ECO:0000256" key="4">
    <source>
        <dbReference type="ARBA" id="ARBA00022989"/>
    </source>
</evidence>
<dbReference type="Gene3D" id="1.20.58.390">
    <property type="entry name" value="Neurotransmitter-gated ion-channel transmembrane domain"/>
    <property type="match status" value="1"/>
</dbReference>
<evidence type="ECO:0000256" key="5">
    <source>
        <dbReference type="ARBA" id="ARBA00023136"/>
    </source>
</evidence>
<organism evidence="7 8">
    <name type="scientific">Necator americanus</name>
    <name type="common">Human hookworm</name>
    <dbReference type="NCBI Taxonomy" id="51031"/>
    <lineage>
        <taxon>Eukaryota</taxon>
        <taxon>Metazoa</taxon>
        <taxon>Ecdysozoa</taxon>
        <taxon>Nematoda</taxon>
        <taxon>Chromadorea</taxon>
        <taxon>Rhabditida</taxon>
        <taxon>Rhabditina</taxon>
        <taxon>Rhabditomorpha</taxon>
        <taxon>Strongyloidea</taxon>
        <taxon>Ancylostomatidae</taxon>
        <taxon>Bunostominae</taxon>
        <taxon>Necator</taxon>
    </lineage>
</organism>
<keyword evidence="5 6" id="KW-0472">Membrane</keyword>
<dbReference type="OrthoDB" id="5851065at2759"/>
<evidence type="ECO:0000256" key="3">
    <source>
        <dbReference type="ARBA" id="ARBA00022692"/>
    </source>
</evidence>
<dbReference type="GO" id="GO:0004521">
    <property type="term" value="F:RNA endonuclease activity"/>
    <property type="evidence" value="ECO:0007669"/>
    <property type="project" value="InterPro"/>
</dbReference>
<evidence type="ECO:0000256" key="6">
    <source>
        <dbReference type="SAM" id="Phobius"/>
    </source>
</evidence>
<dbReference type="Proteomes" id="UP000053676">
    <property type="component" value="Unassembled WGS sequence"/>
</dbReference>
<dbReference type="EMBL" id="KI660265">
    <property type="protein sequence ID" value="ETN75907.1"/>
    <property type="molecule type" value="Genomic_DNA"/>
</dbReference>
<proteinExistence type="inferred from homology"/>
<protein>
    <submittedName>
        <fullName evidence="7">Uncharacterized protein</fullName>
    </submittedName>
</protein>
<keyword evidence="3 6" id="KW-0812">Transmembrane</keyword>
<feature type="transmembrane region" description="Helical" evidence="6">
    <location>
        <begin position="41"/>
        <end position="61"/>
    </location>
</feature>
<evidence type="ECO:0000256" key="2">
    <source>
        <dbReference type="ARBA" id="ARBA00008458"/>
    </source>
</evidence>
<dbReference type="GO" id="GO:0006811">
    <property type="term" value="P:monoatomic ion transport"/>
    <property type="evidence" value="ECO:0007669"/>
    <property type="project" value="InterPro"/>
</dbReference>
<keyword evidence="4 6" id="KW-1133">Transmembrane helix</keyword>
<comment type="subcellular location">
    <subcellularLocation>
        <location evidence="1">Membrane</location>
        <topology evidence="1">Multi-pass membrane protein</topology>
    </subcellularLocation>
</comment>
<evidence type="ECO:0000313" key="7">
    <source>
        <dbReference type="EMBL" id="ETN75907.1"/>
    </source>
</evidence>
<comment type="similarity">
    <text evidence="2">Belongs to the RNase K family.</text>
</comment>
<gene>
    <name evidence="7" type="ORF">NECAME_12057</name>
</gene>
<dbReference type="KEGG" id="nai:NECAME_12057"/>
<accession>W2T4M2</accession>
<dbReference type="AlphaFoldDB" id="W2T4M2"/>
<dbReference type="InterPro" id="IPR036719">
    <property type="entry name" value="Neuro-gated_channel_TM_sf"/>
</dbReference>
<reference evidence="8" key="1">
    <citation type="journal article" date="2014" name="Nat. Genet.">
        <title>Genome of the human hookworm Necator americanus.</title>
        <authorList>
            <person name="Tang Y.T."/>
            <person name="Gao X."/>
            <person name="Rosa B.A."/>
            <person name="Abubucker S."/>
            <person name="Hallsworth-Pepin K."/>
            <person name="Martin J."/>
            <person name="Tyagi R."/>
            <person name="Heizer E."/>
            <person name="Zhang X."/>
            <person name="Bhonagiri-Palsikar V."/>
            <person name="Minx P."/>
            <person name="Warren W.C."/>
            <person name="Wang Q."/>
            <person name="Zhan B."/>
            <person name="Hotez P.J."/>
            <person name="Sternberg P.W."/>
            <person name="Dougall A."/>
            <person name="Gaze S.T."/>
            <person name="Mulvenna J."/>
            <person name="Sotillo J."/>
            <person name="Ranganathan S."/>
            <person name="Rabelo E.M."/>
            <person name="Wilson R.K."/>
            <person name="Felgner P.L."/>
            <person name="Bethony J."/>
            <person name="Hawdon J.M."/>
            <person name="Gasser R.B."/>
            <person name="Loukas A."/>
            <person name="Mitreva M."/>
        </authorList>
    </citation>
    <scope>NUCLEOTIDE SEQUENCE [LARGE SCALE GENOMIC DNA]</scope>
</reference>
<name>W2T4M2_NECAM</name>
<evidence type="ECO:0000313" key="8">
    <source>
        <dbReference type="Proteomes" id="UP000053676"/>
    </source>
</evidence>